<keyword evidence="2" id="KW-0472">Membrane</keyword>
<evidence type="ECO:0000313" key="3">
    <source>
        <dbReference type="EMBL" id="KAK6741030.1"/>
    </source>
</evidence>
<sequence length="919" mass="99729">MCLCLQSAAYRSFFTRACNQKKKWCQPALSISPEITAIVYSILAIFQTVTRIFLAITCGQYDLLISFLDFLYWKFVVNPTILGPILVRLFLFLFAVQVMPIRSELKKATASECSKELRDLSDDEYNQLLATVASWPKKVFVSESGILSAGAGAGEVKSGKKLTPAAQSCLNKIYNEVRSTSTGEHALGTNSSFDEESPFMSRRIEAHSAFTPTKKKPVRYEKEDMKFIDEDNDVEMMDLSGSNTTATRTFIRGNREHTATEYTDPDVELGSSQCVDDSRLRVLNGWNEKALQRSGRLLSQSNTILGPHSGGSFFPITSFDDGTDVIPNLTTAYEMPPHSKSLLPTPHEELSSPNTDTVQQPNGVTNNIEDVIAKNAIQDVVVPTAKSELGKRKKNKKDKSKENVIMAEHVPGHMGQLPVEQLVDLIEGKPEHNTKKQSAKEKSEVAAEEAIQTKKERRRKSKELKEAASPSASNTATIGASQTKTGGSTAATATVSAPANASQPPKMEFTVASKRVTSAGSEKRRGGKGAGAERNVRCSTEDGEEEFLSADEGVASSVGDDTSVPATMVASLTITTNSAKVAAASDVVLDGRNYRADDEDVTQIERQCADEQEFITVNTKKKKLVEFGKHHQQQQQQQQRTGSAGKEDRHPRVVAERLDPARRSSVGITAEQRNNAINPPLPSGRRPTTASLADFLDEKDGGKIHNKANSTVTSKAVKKLHRNERQSQPDVDVPLPDLFSGTSEQMSKPATQNAAGDSPERTFSYADAAKKSSEPSRDNSPACVAIASPSAKSDSPAPQTPTPLSCGPVDQCGAEVLPCADVATRSSGVADGLSFFYDESEATNSDQNDQDGEVTPDGAFVLNLGGKTVRFAKGMASPAMDVPPSNSRHMCMVEMLAQRWKMFQEGNVPKIYQPRIASS</sequence>
<evidence type="ECO:0000256" key="2">
    <source>
        <dbReference type="SAM" id="Phobius"/>
    </source>
</evidence>
<feature type="compositionally biased region" description="Polar residues" evidence="1">
    <location>
        <begin position="740"/>
        <end position="755"/>
    </location>
</feature>
<feature type="compositionally biased region" description="Low complexity" evidence="1">
    <location>
        <begin position="785"/>
        <end position="797"/>
    </location>
</feature>
<gene>
    <name evidence="3" type="primary">Necator_chrIII.g9858</name>
    <name evidence="3" type="ORF">RB195_009093</name>
</gene>
<protein>
    <submittedName>
        <fullName evidence="3">Uncharacterized protein</fullName>
    </submittedName>
</protein>
<feature type="compositionally biased region" description="Low complexity" evidence="1">
    <location>
        <begin position="479"/>
        <end position="502"/>
    </location>
</feature>
<feature type="region of interest" description="Disordered" evidence="1">
    <location>
        <begin position="430"/>
        <end position="562"/>
    </location>
</feature>
<keyword evidence="2" id="KW-1133">Transmembrane helix</keyword>
<reference evidence="3 4" key="1">
    <citation type="submission" date="2023-08" db="EMBL/GenBank/DDBJ databases">
        <title>A Necator americanus chromosomal reference genome.</title>
        <authorList>
            <person name="Ilik V."/>
            <person name="Petrzelkova K.J."/>
            <person name="Pardy F."/>
            <person name="Fuh T."/>
            <person name="Niatou-Singa F.S."/>
            <person name="Gouil Q."/>
            <person name="Baker L."/>
            <person name="Ritchie M.E."/>
            <person name="Jex A.R."/>
            <person name="Gazzola D."/>
            <person name="Li H."/>
            <person name="Toshio Fujiwara R."/>
            <person name="Zhan B."/>
            <person name="Aroian R.V."/>
            <person name="Pafco B."/>
            <person name="Schwarz E.M."/>
        </authorList>
    </citation>
    <scope>NUCLEOTIDE SEQUENCE [LARGE SCALE GENOMIC DNA]</scope>
    <source>
        <strain evidence="3 4">Aroian</strain>
        <tissue evidence="3">Whole animal</tissue>
    </source>
</reference>
<feature type="compositionally biased region" description="Basic and acidic residues" evidence="1">
    <location>
        <begin position="645"/>
        <end position="662"/>
    </location>
</feature>
<keyword evidence="4" id="KW-1185">Reference proteome</keyword>
<dbReference type="Proteomes" id="UP001303046">
    <property type="component" value="Unassembled WGS sequence"/>
</dbReference>
<feature type="transmembrane region" description="Helical" evidence="2">
    <location>
        <begin position="71"/>
        <end position="96"/>
    </location>
</feature>
<proteinExistence type="predicted"/>
<evidence type="ECO:0000256" key="1">
    <source>
        <dbReference type="SAM" id="MobiDB-lite"/>
    </source>
</evidence>
<name>A0ABR1CUA3_NECAM</name>
<organism evidence="3 4">
    <name type="scientific">Necator americanus</name>
    <name type="common">Human hookworm</name>
    <dbReference type="NCBI Taxonomy" id="51031"/>
    <lineage>
        <taxon>Eukaryota</taxon>
        <taxon>Metazoa</taxon>
        <taxon>Ecdysozoa</taxon>
        <taxon>Nematoda</taxon>
        <taxon>Chromadorea</taxon>
        <taxon>Rhabditida</taxon>
        <taxon>Rhabditina</taxon>
        <taxon>Rhabditomorpha</taxon>
        <taxon>Strongyloidea</taxon>
        <taxon>Ancylostomatidae</taxon>
        <taxon>Bunostominae</taxon>
        <taxon>Necator</taxon>
    </lineage>
</organism>
<keyword evidence="2" id="KW-0812">Transmembrane</keyword>
<feature type="compositionally biased region" description="Basic and acidic residues" evidence="1">
    <location>
        <begin position="430"/>
        <end position="445"/>
    </location>
</feature>
<evidence type="ECO:0000313" key="4">
    <source>
        <dbReference type="Proteomes" id="UP001303046"/>
    </source>
</evidence>
<comment type="caution">
    <text evidence="3">The sequence shown here is derived from an EMBL/GenBank/DDBJ whole genome shotgun (WGS) entry which is preliminary data.</text>
</comment>
<feature type="region of interest" description="Disordered" evidence="1">
    <location>
        <begin position="626"/>
        <end position="803"/>
    </location>
</feature>
<feature type="transmembrane region" description="Helical" evidence="2">
    <location>
        <begin position="37"/>
        <end position="59"/>
    </location>
</feature>
<dbReference type="EMBL" id="JAVFWL010000003">
    <property type="protein sequence ID" value="KAK6741030.1"/>
    <property type="molecule type" value="Genomic_DNA"/>
</dbReference>
<accession>A0ABR1CUA3</accession>
<feature type="compositionally biased region" description="Basic and acidic residues" evidence="1">
    <location>
        <begin position="768"/>
        <end position="777"/>
    </location>
</feature>